<evidence type="ECO:0000256" key="1">
    <source>
        <dbReference type="ARBA" id="ARBA00023002"/>
    </source>
</evidence>
<evidence type="ECO:0000313" key="6">
    <source>
        <dbReference type="EMBL" id="NJB67667.1"/>
    </source>
</evidence>
<dbReference type="Gene3D" id="3.40.50.720">
    <property type="entry name" value="NAD(P)-binding Rossmann-like Domain"/>
    <property type="match status" value="1"/>
</dbReference>
<sequence length="295" mass="30976">MKKRIGFMGLGTMGRPMAENILRNGYPLTVYNRTREKCAMLRELGAFVAATPRELAERSDVVVTMVPGPEAVLALLTGEDGCARGMGPHSVFVNMGTMAPAYAREIAASLRPLGVACVDAPVSGSRRPAEEGRLVVLAGGPAEVVDALRPLFLTMGRKVIHCGAQGQGAMAKMVVNLLLGVMMEGVGEMLNFGRRGGLDDATLFDVLDSGPLACDLFAAKQDMLRTGAYPAQFALRNMDRDMRAILDTAAAAGAATPAANAVSQLYRAACARGRSDMDVAAVMGVLEALSGDGTR</sequence>
<evidence type="ECO:0000256" key="3">
    <source>
        <dbReference type="PIRSR" id="PIRSR000103-1"/>
    </source>
</evidence>
<dbReference type="InterPro" id="IPR013328">
    <property type="entry name" value="6PGD_dom2"/>
</dbReference>
<dbReference type="PIRSF" id="PIRSF000103">
    <property type="entry name" value="HIBADH"/>
    <property type="match status" value="1"/>
</dbReference>
<reference evidence="6 7" key="1">
    <citation type="submission" date="2020-03" db="EMBL/GenBank/DDBJ databases">
        <title>Genomic Encyclopedia of Type Strains, Phase IV (KMG-IV): sequencing the most valuable type-strain genomes for metagenomic binning, comparative biology and taxonomic classification.</title>
        <authorList>
            <person name="Goeker M."/>
        </authorList>
    </citation>
    <scope>NUCLEOTIDE SEQUENCE [LARGE SCALE GENOMIC DNA]</scope>
    <source>
        <strain evidence="6 7">DSM 24233</strain>
    </source>
</reference>
<evidence type="ECO:0000313" key="7">
    <source>
        <dbReference type="Proteomes" id="UP000580856"/>
    </source>
</evidence>
<feature type="active site" evidence="3">
    <location>
        <position position="172"/>
    </location>
</feature>
<dbReference type="InterPro" id="IPR015815">
    <property type="entry name" value="HIBADH-related"/>
</dbReference>
<dbReference type="GO" id="GO:0050661">
    <property type="term" value="F:NADP binding"/>
    <property type="evidence" value="ECO:0007669"/>
    <property type="project" value="InterPro"/>
</dbReference>
<dbReference type="PANTHER" id="PTHR43580">
    <property type="entry name" value="OXIDOREDUCTASE GLYR1-RELATED"/>
    <property type="match status" value="1"/>
</dbReference>
<dbReference type="InterPro" id="IPR006115">
    <property type="entry name" value="6PGDH_NADP-bd"/>
</dbReference>
<dbReference type="AlphaFoldDB" id="A0A846QKJ2"/>
<feature type="domain" description="6-phosphogluconate dehydrogenase NADP-binding" evidence="4">
    <location>
        <begin position="4"/>
        <end position="163"/>
    </location>
</feature>
<dbReference type="SUPFAM" id="SSF51735">
    <property type="entry name" value="NAD(P)-binding Rossmann-fold domains"/>
    <property type="match status" value="1"/>
</dbReference>
<evidence type="ECO:0000259" key="4">
    <source>
        <dbReference type="Pfam" id="PF03446"/>
    </source>
</evidence>
<dbReference type="PANTHER" id="PTHR43580:SF2">
    <property type="entry name" value="CYTOKINE-LIKE NUCLEAR FACTOR N-PAC"/>
    <property type="match status" value="1"/>
</dbReference>
<protein>
    <submittedName>
        <fullName evidence="6">3-hydroxyisobutyrate dehydrogenase-like beta-hydroxyacid dehydrogenase</fullName>
    </submittedName>
</protein>
<evidence type="ECO:0000259" key="5">
    <source>
        <dbReference type="Pfam" id="PF14833"/>
    </source>
</evidence>
<keyword evidence="7" id="KW-1185">Reference proteome</keyword>
<dbReference type="PROSITE" id="PS00895">
    <property type="entry name" value="3_HYDROXYISOBUT_DH"/>
    <property type="match status" value="1"/>
</dbReference>
<keyword evidence="2" id="KW-0520">NAD</keyword>
<keyword evidence="1" id="KW-0560">Oxidoreductase</keyword>
<dbReference type="InterPro" id="IPR036291">
    <property type="entry name" value="NAD(P)-bd_dom_sf"/>
</dbReference>
<evidence type="ECO:0000256" key="2">
    <source>
        <dbReference type="ARBA" id="ARBA00023027"/>
    </source>
</evidence>
<dbReference type="Pfam" id="PF14833">
    <property type="entry name" value="NAD_binding_11"/>
    <property type="match status" value="1"/>
</dbReference>
<dbReference type="Gene3D" id="1.10.1040.10">
    <property type="entry name" value="N-(1-d-carboxylethyl)-l-norvaline Dehydrogenase, domain 2"/>
    <property type="match status" value="1"/>
</dbReference>
<name>A0A846QKJ2_9BACT</name>
<feature type="domain" description="3-hydroxyisobutyrate dehydrogenase-like NAD-binding" evidence="5">
    <location>
        <begin position="166"/>
        <end position="285"/>
    </location>
</feature>
<dbReference type="SUPFAM" id="SSF48179">
    <property type="entry name" value="6-phosphogluconate dehydrogenase C-terminal domain-like"/>
    <property type="match status" value="1"/>
</dbReference>
<dbReference type="InterPro" id="IPR029154">
    <property type="entry name" value="HIBADH-like_NADP-bd"/>
</dbReference>
<dbReference type="Proteomes" id="UP000580856">
    <property type="component" value="Unassembled WGS sequence"/>
</dbReference>
<dbReference type="InterPro" id="IPR008927">
    <property type="entry name" value="6-PGluconate_DH-like_C_sf"/>
</dbReference>
<dbReference type="GO" id="GO:0016054">
    <property type="term" value="P:organic acid catabolic process"/>
    <property type="evidence" value="ECO:0007669"/>
    <property type="project" value="UniProtKB-ARBA"/>
</dbReference>
<dbReference type="GO" id="GO:0051287">
    <property type="term" value="F:NAD binding"/>
    <property type="evidence" value="ECO:0007669"/>
    <property type="project" value="InterPro"/>
</dbReference>
<dbReference type="Pfam" id="PF03446">
    <property type="entry name" value="NAD_binding_2"/>
    <property type="match status" value="1"/>
</dbReference>
<dbReference type="GO" id="GO:0016491">
    <property type="term" value="F:oxidoreductase activity"/>
    <property type="evidence" value="ECO:0007669"/>
    <property type="project" value="UniProtKB-KW"/>
</dbReference>
<dbReference type="EMBL" id="JAATJA010000001">
    <property type="protein sequence ID" value="NJB67667.1"/>
    <property type="molecule type" value="Genomic_DNA"/>
</dbReference>
<comment type="caution">
    <text evidence="6">The sequence shown here is derived from an EMBL/GenBank/DDBJ whole genome shotgun (WGS) entry which is preliminary data.</text>
</comment>
<dbReference type="InterPro" id="IPR002204">
    <property type="entry name" value="3-OH-isobutyrate_DH-rel_CS"/>
</dbReference>
<organism evidence="6 7">
    <name type="scientific">Desulfobaculum xiamenense</name>
    <dbReference type="NCBI Taxonomy" id="995050"/>
    <lineage>
        <taxon>Bacteria</taxon>
        <taxon>Pseudomonadati</taxon>
        <taxon>Thermodesulfobacteriota</taxon>
        <taxon>Desulfovibrionia</taxon>
        <taxon>Desulfovibrionales</taxon>
        <taxon>Desulfovibrionaceae</taxon>
        <taxon>Desulfobaculum</taxon>
    </lineage>
</organism>
<dbReference type="InterPro" id="IPR051265">
    <property type="entry name" value="HIBADH-related_NP60_sf"/>
</dbReference>
<gene>
    <name evidence="6" type="ORF">GGQ74_001307</name>
</gene>
<accession>A0A846QKJ2</accession>
<proteinExistence type="predicted"/>